<dbReference type="EMBL" id="JAIVGD010000019">
    <property type="protein sequence ID" value="KAH0748464.1"/>
    <property type="molecule type" value="Genomic_DNA"/>
</dbReference>
<reference evidence="1 2" key="1">
    <citation type="journal article" date="2021" name="bioRxiv">
        <title>Chromosome-scale and haplotype-resolved genome assembly of a tetraploid potato cultivar.</title>
        <authorList>
            <person name="Sun H."/>
            <person name="Jiao W.-B."/>
            <person name="Krause K."/>
            <person name="Campoy J.A."/>
            <person name="Goel M."/>
            <person name="Folz-Donahue K."/>
            <person name="Kukat C."/>
            <person name="Huettel B."/>
            <person name="Schneeberger K."/>
        </authorList>
    </citation>
    <scope>NUCLEOTIDE SEQUENCE [LARGE SCALE GENOMIC DNA]</scope>
    <source>
        <strain evidence="1">SolTubOtavaFocal</strain>
        <tissue evidence="1">Leaves</tissue>
    </source>
</reference>
<protein>
    <submittedName>
        <fullName evidence="1">Uncharacterized protein</fullName>
    </submittedName>
</protein>
<proteinExistence type="predicted"/>
<sequence length="72" mass="8600">MKARCAREMEIIWRSRTRKCTNSASRNRGFFTIPKRGEEEWQVFITTLFRSNEAGLRLYGFFSRDPDPNLRP</sequence>
<dbReference type="Proteomes" id="UP000826656">
    <property type="component" value="Unassembled WGS sequence"/>
</dbReference>
<name>A0ABQ7UHI0_SOLTU</name>
<organism evidence="1 2">
    <name type="scientific">Solanum tuberosum</name>
    <name type="common">Potato</name>
    <dbReference type="NCBI Taxonomy" id="4113"/>
    <lineage>
        <taxon>Eukaryota</taxon>
        <taxon>Viridiplantae</taxon>
        <taxon>Streptophyta</taxon>
        <taxon>Embryophyta</taxon>
        <taxon>Tracheophyta</taxon>
        <taxon>Spermatophyta</taxon>
        <taxon>Magnoliopsida</taxon>
        <taxon>eudicotyledons</taxon>
        <taxon>Gunneridae</taxon>
        <taxon>Pentapetalae</taxon>
        <taxon>asterids</taxon>
        <taxon>lamiids</taxon>
        <taxon>Solanales</taxon>
        <taxon>Solanaceae</taxon>
        <taxon>Solanoideae</taxon>
        <taxon>Solaneae</taxon>
        <taxon>Solanum</taxon>
    </lineage>
</organism>
<evidence type="ECO:0000313" key="1">
    <source>
        <dbReference type="EMBL" id="KAH0748464.1"/>
    </source>
</evidence>
<comment type="caution">
    <text evidence="1">The sequence shown here is derived from an EMBL/GenBank/DDBJ whole genome shotgun (WGS) entry which is preliminary data.</text>
</comment>
<accession>A0ABQ7UHI0</accession>
<evidence type="ECO:0000313" key="2">
    <source>
        <dbReference type="Proteomes" id="UP000826656"/>
    </source>
</evidence>
<keyword evidence="2" id="KW-1185">Reference proteome</keyword>
<gene>
    <name evidence="1" type="ORF">KY290_027696</name>
</gene>